<evidence type="ECO:0000256" key="9">
    <source>
        <dbReference type="ARBA" id="ARBA00022833"/>
    </source>
</evidence>
<keyword evidence="5" id="KW-0808">Transferase</keyword>
<feature type="compositionally biased region" description="Polar residues" evidence="11">
    <location>
        <begin position="1855"/>
        <end position="1868"/>
    </location>
</feature>
<evidence type="ECO:0000313" key="15">
    <source>
        <dbReference type="Proteomes" id="UP000541444"/>
    </source>
</evidence>
<dbReference type="Pfam" id="PF00856">
    <property type="entry name" value="SET"/>
    <property type="match status" value="1"/>
</dbReference>
<reference evidence="14 15" key="1">
    <citation type="journal article" date="2020" name="IScience">
        <title>Genome Sequencing of the Endangered Kingdonia uniflora (Circaeasteraceae, Ranunculales) Reveals Potential Mechanisms of Evolutionary Specialization.</title>
        <authorList>
            <person name="Sun Y."/>
            <person name="Deng T."/>
            <person name="Zhang A."/>
            <person name="Moore M.J."/>
            <person name="Landis J.B."/>
            <person name="Lin N."/>
            <person name="Zhang H."/>
            <person name="Zhang X."/>
            <person name="Huang J."/>
            <person name="Zhang X."/>
            <person name="Sun H."/>
            <person name="Wang H."/>
        </authorList>
    </citation>
    <scope>NUCLEOTIDE SEQUENCE [LARGE SCALE GENOMIC DNA]</scope>
    <source>
        <strain evidence="14">TB1705</strain>
        <tissue evidence="14">Leaf</tissue>
    </source>
</reference>
<keyword evidence="6" id="KW-0949">S-adenosyl-L-methionine</keyword>
<proteinExistence type="predicted"/>
<dbReference type="Proteomes" id="UP000541444">
    <property type="component" value="Unassembled WGS sequence"/>
</dbReference>
<dbReference type="OrthoDB" id="422362at2759"/>
<evidence type="ECO:0008006" key="16">
    <source>
        <dbReference type="Google" id="ProtNLM"/>
    </source>
</evidence>
<evidence type="ECO:0000256" key="6">
    <source>
        <dbReference type="ARBA" id="ARBA00022691"/>
    </source>
</evidence>
<dbReference type="Pfam" id="PF07496">
    <property type="entry name" value="zf-CW"/>
    <property type="match status" value="1"/>
</dbReference>
<dbReference type="GO" id="GO:0008270">
    <property type="term" value="F:zinc ion binding"/>
    <property type="evidence" value="ECO:0007669"/>
    <property type="project" value="UniProtKB-KW"/>
</dbReference>
<dbReference type="EMBL" id="JACGCM010001863">
    <property type="protein sequence ID" value="KAF6147948.1"/>
    <property type="molecule type" value="Genomic_DNA"/>
</dbReference>
<evidence type="ECO:0000259" key="13">
    <source>
        <dbReference type="PROSITE" id="PS51050"/>
    </source>
</evidence>
<dbReference type="PROSITE" id="PS50868">
    <property type="entry name" value="POST_SET"/>
    <property type="match status" value="1"/>
</dbReference>
<dbReference type="InterPro" id="IPR003616">
    <property type="entry name" value="Post-SET_dom"/>
</dbReference>
<feature type="region of interest" description="Disordered" evidence="11">
    <location>
        <begin position="768"/>
        <end position="798"/>
    </location>
</feature>
<keyword evidence="4" id="KW-0489">Methyltransferase</keyword>
<evidence type="ECO:0000256" key="3">
    <source>
        <dbReference type="ARBA" id="ARBA00022454"/>
    </source>
</evidence>
<keyword evidence="8" id="KW-0863">Zinc-finger</keyword>
<evidence type="ECO:0000256" key="7">
    <source>
        <dbReference type="ARBA" id="ARBA00022723"/>
    </source>
</evidence>
<gene>
    <name evidence="14" type="ORF">GIB67_001523</name>
</gene>
<dbReference type="GO" id="GO:0008168">
    <property type="term" value="F:methyltransferase activity"/>
    <property type="evidence" value="ECO:0007669"/>
    <property type="project" value="UniProtKB-KW"/>
</dbReference>
<keyword evidence="7" id="KW-0479">Metal-binding</keyword>
<sequence>MDSSGQSHVSVIEEEILAGNGGSNVVYKSRLCQEGRQQLMGFESPVLLGQVIADFATVELGVDHELSNGGSEKREEAGLMGSGKMSNFELGFSRLYSDGSGEVKETSCEDGRGSLGENGEVGLVSKMLVASLTKCAQQKEQAVFARHGQENTVSPFVEQIPELEFTGIVLNESDIIDQLCSVGETGQPYSAIDNTSDLVQNGETFLSLLGCTQQHEQNVIVRDGTVLEQMLNYELGFPGRSSNQTDNSNQLDCLGRTEEQYMEIERSRCADDSWSVTENGETTSALHLLNISSTKSTQQQQKMAVSRDISVGSSELDQMLKCDYGYGGICSNLSEKINHGEISSKGEQNVENPLVLLHDFPSKYTQRNKDADMEIVIDSSEKIVCSIVRVEEEKRDGLDGEVTGSMSQKLNTEETYLNVSGEVSTLAYDRAIEKSTSLQLSHLDVFNLRANGHMNSDITSSSRRRSSRRSKPIPMNETRKIAREHRKSVKNKRVSSGPFEISLRTAKRKRSCLCKPPRSSIWGDLGSIVRGFTDDNAVLKHDSQIGPVENSRKHKFRGSQGSKRGEKARAGKISKRQSRTSSGQFSSRVKMEGLEGKNNKFFFTEGIESPASASTTVSEHEFVPEHPLEVGVSNGLEHKLREDVHVPFLNRNLAKHATSLFTSTLDFGGDYKGFENTVAQHVKVENTLGNNPGASVILKSKVLEEDTINNQYSDQGASPDSEVINIVQDITIGAIVKEELHDAVPTSSSKVVGVLDFINPTVTTSTVELTSSKKGNKHGKVNQAKPRRGHRTGFGCNSSESCSLTTKENYLSSSAIVVGLPYISLPDSGILNIGEHMKFETDEESYEFSGTDIGMNKLELGSAESFSIACKTMDLKLSKSSKSRAELSKQRSHTFDISTYTGGNSCDRKKEDNKQSVYRRKVKEKDNMLQVATLDNHLQTNRDVHFSSRTGNHSESRAPAELIKVNFAGVDTFDLNKSSTSNKLLSEEISSMTLTVSDNQHLPPRKAWVLCDDCSKWRCISATLADSIEETNCRWTCKENLDKAFADCSIPQEKTNAEINAELEISDGSCEEDASAMHRPSKSFEHKQLTVFEQASWKLIKSNLFLHRSRKSTPIDEVLDMYAYEARQREYAFRGQKHFYFMTLTASEVIDACAKGNLGRFINHSCNPNCRTEKGEELTFDYNYQRVFGAAAKKCICGSSECRGYLGGDPLNTEIVVQDDSDDEYPEPLMVLEAGDHEHQETLILTTEITPLRVEQAEISSDITLRTEDTTRKSIYTVELPETFLPTDVIISNSLHAVQPLEISPLNDENVNNFPPFIQYSSTSSESTNTMTKSLSPPVAVKSESLSNTADNESIISKSRPLKKSSRSSHSVKKSKSSISPGKAIKPQIHASKPKKIVEGVAGRHFEGVEEKLSELLDTDGGINRRKGQDATKGYLKLLFVTAASGDNINGEGVQRTRDLSIILDALLKTKSRTVLVDVINKNGLQMLHNIIKQNRKNFNKTPIIRKLLKVLEFLAQEEILTSEHINCPPRAGVESFAESIVELAWHADTQVHQIARNFRDRWIPRTVRRRINYSGRDDNVMAEQPQSCPNSNQFSLSYRSWDDQDVRPTEAHLDANGTEARDFDANERKTRKRKSRWDQPTDISINLHSLKIIECQKMQVASVEALPCTHEDAPPGFSSLQKTLPVSVPSSSCASELITGCLQESYLSHLPMSYGIPLSLVDQLGCEAENSKSWLVAPAIPFHPFPPLPSVPRHSSRAKEVHQDAHQMDTSVPSTSGLTQTPHVAAANSAVRNQWATEGSLGRRYFRQQKWNNNNNRNNVAPWVRSRYWEGSKGHSNSRNSSIGNMKNDIGGSFSRSRGENVNSTFYHQPRHHR</sequence>
<dbReference type="Gene3D" id="3.30.40.100">
    <property type="match status" value="1"/>
</dbReference>
<dbReference type="SMART" id="SM00508">
    <property type="entry name" value="PostSET"/>
    <property type="match status" value="1"/>
</dbReference>
<dbReference type="PANTHER" id="PTHR22884">
    <property type="entry name" value="SET DOMAIN PROTEINS"/>
    <property type="match status" value="1"/>
</dbReference>
<evidence type="ECO:0000256" key="4">
    <source>
        <dbReference type="ARBA" id="ARBA00022603"/>
    </source>
</evidence>
<feature type="region of interest" description="Disordered" evidence="11">
    <location>
        <begin position="1831"/>
        <end position="1875"/>
    </location>
</feature>
<feature type="domain" description="CW-type" evidence="13">
    <location>
        <begin position="1002"/>
        <end position="1056"/>
    </location>
</feature>
<feature type="domain" description="Post-SET" evidence="12">
    <location>
        <begin position="1191"/>
        <end position="1207"/>
    </location>
</feature>
<evidence type="ECO:0000256" key="2">
    <source>
        <dbReference type="ARBA" id="ARBA00004286"/>
    </source>
</evidence>
<accession>A0A7J7LZJ2</accession>
<dbReference type="InterPro" id="IPR001214">
    <property type="entry name" value="SET_dom"/>
</dbReference>
<dbReference type="GO" id="GO:0032259">
    <property type="term" value="P:methylation"/>
    <property type="evidence" value="ECO:0007669"/>
    <property type="project" value="UniProtKB-KW"/>
</dbReference>
<dbReference type="GO" id="GO:0005694">
    <property type="term" value="C:chromosome"/>
    <property type="evidence" value="ECO:0007669"/>
    <property type="project" value="UniProtKB-SubCell"/>
</dbReference>
<keyword evidence="3" id="KW-0158">Chromosome</keyword>
<dbReference type="Gene3D" id="2.170.270.10">
    <property type="entry name" value="SET domain"/>
    <property type="match status" value="1"/>
</dbReference>
<evidence type="ECO:0000313" key="14">
    <source>
        <dbReference type="EMBL" id="KAF6147948.1"/>
    </source>
</evidence>
<protein>
    <recommendedName>
        <fullName evidence="16">Histone-lysine N-methyltransferase ASHH2</fullName>
    </recommendedName>
</protein>
<dbReference type="InterPro" id="IPR046341">
    <property type="entry name" value="SET_dom_sf"/>
</dbReference>
<dbReference type="PROSITE" id="PS51050">
    <property type="entry name" value="ZF_CW"/>
    <property type="match status" value="1"/>
</dbReference>
<feature type="region of interest" description="Disordered" evidence="11">
    <location>
        <begin position="1611"/>
        <end position="1638"/>
    </location>
</feature>
<evidence type="ECO:0000259" key="12">
    <source>
        <dbReference type="PROSITE" id="PS50868"/>
    </source>
</evidence>
<feature type="region of interest" description="Disordered" evidence="11">
    <location>
        <begin position="543"/>
        <end position="588"/>
    </location>
</feature>
<feature type="compositionally biased region" description="Basic and acidic residues" evidence="11">
    <location>
        <begin position="1611"/>
        <end position="1629"/>
    </location>
</feature>
<feature type="compositionally biased region" description="Basic residues" evidence="11">
    <location>
        <begin position="482"/>
        <end position="493"/>
    </location>
</feature>
<dbReference type="InterPro" id="IPR011124">
    <property type="entry name" value="Znf_CW"/>
</dbReference>
<dbReference type="FunFam" id="3.30.40.100:FF:000006">
    <property type="entry name" value="Histone-lysine N-methyltransferase"/>
    <property type="match status" value="1"/>
</dbReference>
<keyword evidence="10" id="KW-0539">Nucleus</keyword>
<feature type="compositionally biased region" description="Low complexity" evidence="11">
    <location>
        <begin position="1323"/>
        <end position="1334"/>
    </location>
</feature>
<name>A0A7J7LZJ2_9MAGN</name>
<feature type="region of interest" description="Disordered" evidence="11">
    <location>
        <begin position="1323"/>
        <end position="1384"/>
    </location>
</feature>
<evidence type="ECO:0000256" key="1">
    <source>
        <dbReference type="ARBA" id="ARBA00004123"/>
    </source>
</evidence>
<organism evidence="14 15">
    <name type="scientific">Kingdonia uniflora</name>
    <dbReference type="NCBI Taxonomy" id="39325"/>
    <lineage>
        <taxon>Eukaryota</taxon>
        <taxon>Viridiplantae</taxon>
        <taxon>Streptophyta</taxon>
        <taxon>Embryophyta</taxon>
        <taxon>Tracheophyta</taxon>
        <taxon>Spermatophyta</taxon>
        <taxon>Magnoliopsida</taxon>
        <taxon>Ranunculales</taxon>
        <taxon>Circaeasteraceae</taxon>
        <taxon>Kingdonia</taxon>
    </lineage>
</organism>
<feature type="compositionally biased region" description="Basic residues" evidence="11">
    <location>
        <begin position="462"/>
        <end position="471"/>
    </location>
</feature>
<dbReference type="GO" id="GO:0005634">
    <property type="term" value="C:nucleus"/>
    <property type="evidence" value="ECO:0007669"/>
    <property type="project" value="UniProtKB-SubCell"/>
</dbReference>
<feature type="compositionally biased region" description="Basic residues" evidence="11">
    <location>
        <begin position="774"/>
        <end position="791"/>
    </location>
</feature>
<comment type="caution">
    <text evidence="14">The sequence shown here is derived from an EMBL/GenBank/DDBJ whole genome shotgun (WGS) entry which is preliminary data.</text>
</comment>
<dbReference type="InterPro" id="IPR050777">
    <property type="entry name" value="SET2_Histone-Lys_MeTrsfase"/>
</dbReference>
<feature type="compositionally biased region" description="Basic residues" evidence="11">
    <location>
        <begin position="1360"/>
        <end position="1376"/>
    </location>
</feature>
<evidence type="ECO:0000256" key="8">
    <source>
        <dbReference type="ARBA" id="ARBA00022771"/>
    </source>
</evidence>
<keyword evidence="9" id="KW-0862">Zinc</keyword>
<feature type="compositionally biased region" description="Polar residues" evidence="11">
    <location>
        <begin position="1835"/>
        <end position="1846"/>
    </location>
</feature>
<dbReference type="SUPFAM" id="SSF82199">
    <property type="entry name" value="SET domain"/>
    <property type="match status" value="1"/>
</dbReference>
<comment type="subcellular location">
    <subcellularLocation>
        <location evidence="2">Chromosome</location>
    </subcellularLocation>
    <subcellularLocation>
        <location evidence="1">Nucleus</location>
    </subcellularLocation>
</comment>
<keyword evidence="15" id="KW-1185">Reference proteome</keyword>
<feature type="region of interest" description="Disordered" evidence="11">
    <location>
        <begin position="454"/>
        <end position="496"/>
    </location>
</feature>
<evidence type="ECO:0000256" key="10">
    <source>
        <dbReference type="ARBA" id="ARBA00023242"/>
    </source>
</evidence>
<evidence type="ECO:0000256" key="11">
    <source>
        <dbReference type="SAM" id="MobiDB-lite"/>
    </source>
</evidence>
<evidence type="ECO:0000256" key="5">
    <source>
        <dbReference type="ARBA" id="ARBA00022679"/>
    </source>
</evidence>